<protein>
    <recommendedName>
        <fullName evidence="2">Cyclodeaminase/cyclohydrolase domain-containing protein</fullName>
    </recommendedName>
</protein>
<dbReference type="AlphaFoldDB" id="A0A382NV49"/>
<evidence type="ECO:0008006" key="2">
    <source>
        <dbReference type="Google" id="ProtNLM"/>
    </source>
</evidence>
<gene>
    <name evidence="1" type="ORF">METZ01_LOCUS316446</name>
</gene>
<accession>A0A382NV49</accession>
<sequence>MSGVDVGEALLLALELKYEGDIAIGRANIEVYMDNSAGIGEHPDIVNAVDSQIEKVAEASEKLDVVRELLSTREE</sequence>
<dbReference type="EMBL" id="UINC01102176">
    <property type="protein sequence ID" value="SVC63592.1"/>
    <property type="molecule type" value="Genomic_DNA"/>
</dbReference>
<organism evidence="1">
    <name type="scientific">marine metagenome</name>
    <dbReference type="NCBI Taxonomy" id="408172"/>
    <lineage>
        <taxon>unclassified sequences</taxon>
        <taxon>metagenomes</taxon>
        <taxon>ecological metagenomes</taxon>
    </lineage>
</organism>
<name>A0A382NV49_9ZZZZ</name>
<proteinExistence type="predicted"/>
<reference evidence="1" key="1">
    <citation type="submission" date="2018-05" db="EMBL/GenBank/DDBJ databases">
        <authorList>
            <person name="Lanie J.A."/>
            <person name="Ng W.-L."/>
            <person name="Kazmierczak K.M."/>
            <person name="Andrzejewski T.M."/>
            <person name="Davidsen T.M."/>
            <person name="Wayne K.J."/>
            <person name="Tettelin H."/>
            <person name="Glass J.I."/>
            <person name="Rusch D."/>
            <person name="Podicherti R."/>
            <person name="Tsui H.-C.T."/>
            <person name="Winkler M.E."/>
        </authorList>
    </citation>
    <scope>NUCLEOTIDE SEQUENCE</scope>
</reference>
<evidence type="ECO:0000313" key="1">
    <source>
        <dbReference type="EMBL" id="SVC63592.1"/>
    </source>
</evidence>